<dbReference type="Proteomes" id="UP000521943">
    <property type="component" value="Unassembled WGS sequence"/>
</dbReference>
<evidence type="ECO:0000313" key="1">
    <source>
        <dbReference type="EMBL" id="KAF6764419.1"/>
    </source>
</evidence>
<name>A0A8H6MFP7_9AGAR</name>
<comment type="caution">
    <text evidence="1">The sequence shown here is derived from an EMBL/GenBank/DDBJ whole genome shotgun (WGS) entry which is preliminary data.</text>
</comment>
<dbReference type="AlphaFoldDB" id="A0A8H6MFP7"/>
<dbReference type="OrthoDB" id="2750929at2759"/>
<keyword evidence="2" id="KW-1185">Reference proteome</keyword>
<organism evidence="1 2">
    <name type="scientific">Ephemerocybe angulata</name>
    <dbReference type="NCBI Taxonomy" id="980116"/>
    <lineage>
        <taxon>Eukaryota</taxon>
        <taxon>Fungi</taxon>
        <taxon>Dikarya</taxon>
        <taxon>Basidiomycota</taxon>
        <taxon>Agaricomycotina</taxon>
        <taxon>Agaricomycetes</taxon>
        <taxon>Agaricomycetidae</taxon>
        <taxon>Agaricales</taxon>
        <taxon>Agaricineae</taxon>
        <taxon>Psathyrellaceae</taxon>
        <taxon>Ephemerocybe</taxon>
    </lineage>
</organism>
<evidence type="ECO:0000313" key="2">
    <source>
        <dbReference type="Proteomes" id="UP000521943"/>
    </source>
</evidence>
<protein>
    <submittedName>
        <fullName evidence="1">Uncharacterized protein</fullName>
    </submittedName>
</protein>
<gene>
    <name evidence="1" type="ORF">DFP72DRAFT_422014</name>
</gene>
<proteinExistence type="predicted"/>
<dbReference type="EMBL" id="JACGCI010000004">
    <property type="protein sequence ID" value="KAF6764419.1"/>
    <property type="molecule type" value="Genomic_DNA"/>
</dbReference>
<reference evidence="1 2" key="1">
    <citation type="submission" date="2020-07" db="EMBL/GenBank/DDBJ databases">
        <title>Comparative genomics of pyrophilous fungi reveals a link between fire events and developmental genes.</title>
        <authorList>
            <consortium name="DOE Joint Genome Institute"/>
            <person name="Steindorff A.S."/>
            <person name="Carver A."/>
            <person name="Calhoun S."/>
            <person name="Stillman K."/>
            <person name="Liu H."/>
            <person name="Lipzen A."/>
            <person name="Pangilinan J."/>
            <person name="Labutti K."/>
            <person name="Bruns T.D."/>
            <person name="Grigoriev I.V."/>
        </authorList>
    </citation>
    <scope>NUCLEOTIDE SEQUENCE [LARGE SCALE GENOMIC DNA]</scope>
    <source>
        <strain evidence="1 2">CBS 144469</strain>
    </source>
</reference>
<accession>A0A8H6MFP7</accession>
<sequence length="393" mass="42998">MFQRISNPLRRAVHARLSGPAISTGDLGLLVAHGVSRSCSLNTVSKTPRKTHGSLQLLCPMSSSAVQHGAVRRRTKRIVNNLDPKHPESSDIIDLKGLMQPWVTFGPTGTKVDYISSTPSPQRSTGFLYYHSRPGLPAATGEIRFRVVDSGSASHSAADLFANGRDLLDHTGHRPWRIHMLQLYTRRTYGPIRQLLRSQGLIGATQECEIEQRVSAVQLNNVGLSTILDSISDTFVIQLPTTTLSLAFIHDECIVPAIRMAHILSWGDRPEAVEGSDAARWRAYQGAGLVRFELRKAGTNRVFRSAKEGEVVLVLRILELLDPPLGPDGVPFRLPEGGDLAQGKSPGRYWCMSLDRAQKLGIVTPSSLKILEELYLGDIATSAETTTTKSPSS</sequence>